<gene>
    <name evidence="1" type="ORF">AB0I48_08140</name>
</gene>
<accession>A0ABV3FQ48</accession>
<comment type="caution">
    <text evidence="1">The sequence shown here is derived from an EMBL/GenBank/DDBJ whole genome shotgun (WGS) entry which is preliminary data.</text>
</comment>
<dbReference type="Gene3D" id="1.10.287.1060">
    <property type="entry name" value="ESAT-6-like"/>
    <property type="match status" value="1"/>
</dbReference>
<dbReference type="RefSeq" id="WP_109525449.1">
    <property type="nucleotide sequence ID" value="NZ_JBEXKW010000016.1"/>
</dbReference>
<evidence type="ECO:0000313" key="1">
    <source>
        <dbReference type="EMBL" id="MEV0707515.1"/>
    </source>
</evidence>
<dbReference type="Proteomes" id="UP001551695">
    <property type="component" value="Unassembled WGS sequence"/>
</dbReference>
<dbReference type="EMBL" id="JBFAKC010000003">
    <property type="protein sequence ID" value="MEV0707515.1"/>
    <property type="molecule type" value="Genomic_DNA"/>
</dbReference>
<dbReference type="InterPro" id="IPR036689">
    <property type="entry name" value="ESAT-6-like_sf"/>
</dbReference>
<sequence>MLYDPKYLVPLIDQLDGHYRALNSQIEHLEGVAAKLLNVAWEENESAVAFKDAHDAWTLEFSDTTTILENLRDAVDRALGNAQAADKKVYDSFAG</sequence>
<keyword evidence="2" id="KW-1185">Reference proteome</keyword>
<protein>
    <recommendedName>
        <fullName evidence="3">ESAT-6-like protein</fullName>
    </recommendedName>
</protein>
<evidence type="ECO:0008006" key="3">
    <source>
        <dbReference type="Google" id="ProtNLM"/>
    </source>
</evidence>
<reference evidence="1 2" key="1">
    <citation type="submission" date="2024-06" db="EMBL/GenBank/DDBJ databases">
        <title>The Natural Products Discovery Center: Release of the First 8490 Sequenced Strains for Exploring Actinobacteria Biosynthetic Diversity.</title>
        <authorList>
            <person name="Kalkreuter E."/>
            <person name="Kautsar S.A."/>
            <person name="Yang D."/>
            <person name="Bader C.D."/>
            <person name="Teijaro C.N."/>
            <person name="Fluegel L."/>
            <person name="Davis C.M."/>
            <person name="Simpson J.R."/>
            <person name="Lauterbach L."/>
            <person name="Steele A.D."/>
            <person name="Gui C."/>
            <person name="Meng S."/>
            <person name="Li G."/>
            <person name="Viehrig K."/>
            <person name="Ye F."/>
            <person name="Su P."/>
            <person name="Kiefer A.F."/>
            <person name="Nichols A."/>
            <person name="Cepeda A.J."/>
            <person name="Yan W."/>
            <person name="Fan B."/>
            <person name="Jiang Y."/>
            <person name="Adhikari A."/>
            <person name="Zheng C.-J."/>
            <person name="Schuster L."/>
            <person name="Cowan T.M."/>
            <person name="Smanski M.J."/>
            <person name="Chevrette M.G."/>
            <person name="De Carvalho L.P.S."/>
            <person name="Shen B."/>
        </authorList>
    </citation>
    <scope>NUCLEOTIDE SEQUENCE [LARGE SCALE GENOMIC DNA]</scope>
    <source>
        <strain evidence="1 2">NPDC050403</strain>
    </source>
</reference>
<name>A0ABV3FQ48_9NOCA</name>
<organism evidence="1 2">
    <name type="scientific">Nocardia aurea</name>
    <dbReference type="NCBI Taxonomy" id="2144174"/>
    <lineage>
        <taxon>Bacteria</taxon>
        <taxon>Bacillati</taxon>
        <taxon>Actinomycetota</taxon>
        <taxon>Actinomycetes</taxon>
        <taxon>Mycobacteriales</taxon>
        <taxon>Nocardiaceae</taxon>
        <taxon>Nocardia</taxon>
    </lineage>
</organism>
<proteinExistence type="predicted"/>
<dbReference type="SUPFAM" id="SSF140453">
    <property type="entry name" value="EsxAB dimer-like"/>
    <property type="match status" value="1"/>
</dbReference>
<evidence type="ECO:0000313" key="2">
    <source>
        <dbReference type="Proteomes" id="UP001551695"/>
    </source>
</evidence>